<protein>
    <recommendedName>
        <fullName evidence="1">HNH nuclease domain-containing protein</fullName>
    </recommendedName>
</protein>
<proteinExistence type="predicted"/>
<evidence type="ECO:0000313" key="3">
    <source>
        <dbReference type="Proteomes" id="UP000679950"/>
    </source>
</evidence>
<dbReference type="RefSeq" id="WP_212966418.1">
    <property type="nucleotide sequence ID" value="NZ_BORB01000019.1"/>
</dbReference>
<gene>
    <name evidence="2" type="ORF">J8TS2_24170</name>
</gene>
<comment type="caution">
    <text evidence="2">The sequence shown here is derived from an EMBL/GenBank/DDBJ whole genome shotgun (WGS) entry which is preliminary data.</text>
</comment>
<dbReference type="SMART" id="SM00507">
    <property type="entry name" value="HNHc"/>
    <property type="match status" value="1"/>
</dbReference>
<dbReference type="EMBL" id="BORB01000019">
    <property type="protein sequence ID" value="GIN58098.1"/>
    <property type="molecule type" value="Genomic_DNA"/>
</dbReference>
<feature type="domain" description="HNH nuclease" evidence="1">
    <location>
        <begin position="76"/>
        <end position="126"/>
    </location>
</feature>
<evidence type="ECO:0000313" key="2">
    <source>
        <dbReference type="EMBL" id="GIN58098.1"/>
    </source>
</evidence>
<accession>A0ABQ4KJG0</accession>
<evidence type="ECO:0000259" key="1">
    <source>
        <dbReference type="SMART" id="SM00507"/>
    </source>
</evidence>
<dbReference type="PANTHER" id="PTHR33877:SF2">
    <property type="entry name" value="OS07G0170200 PROTEIN"/>
    <property type="match status" value="1"/>
</dbReference>
<sequence length="187" mass="21616">MSTELKTCSRCQQTKPIEEYYGAKRSYCIECERETARERMRKYNATFRGRAMTAWRDAKKAAAKYGVFDDLTLDDVLYTFRIAEGCCNYCGEYFGDKLQLEHIFSLSTGGHNTLANITTACAACNLKKRDEAIMTHIQTNPFDIELINALIDRIAYRMDVNRWVVAELLELQQRDCRERKYKGKGVS</sequence>
<keyword evidence="3" id="KW-1185">Reference proteome</keyword>
<dbReference type="Gene3D" id="1.10.30.50">
    <property type="match status" value="1"/>
</dbReference>
<reference evidence="2 3" key="1">
    <citation type="submission" date="2021-03" db="EMBL/GenBank/DDBJ databases">
        <title>Antimicrobial resistance genes in bacteria isolated from Japanese honey, and their potential for conferring macrolide and lincosamide resistance in the American foulbrood pathogen Paenibacillus larvae.</title>
        <authorList>
            <person name="Okamoto M."/>
            <person name="Kumagai M."/>
            <person name="Kanamori H."/>
            <person name="Takamatsu D."/>
        </authorList>
    </citation>
    <scope>NUCLEOTIDE SEQUENCE [LARGE SCALE GENOMIC DNA]</scope>
    <source>
        <strain evidence="2 3">J8TS2</strain>
    </source>
</reference>
<dbReference type="InterPro" id="IPR002711">
    <property type="entry name" value="HNH"/>
</dbReference>
<dbReference type="InterPro" id="IPR052892">
    <property type="entry name" value="NA-targeting_endonuclease"/>
</dbReference>
<dbReference type="InterPro" id="IPR003615">
    <property type="entry name" value="HNH_nuc"/>
</dbReference>
<name>A0ABQ4KJG0_9BACI</name>
<organism evidence="2 3">
    <name type="scientific">Lederbergia ruris</name>
    <dbReference type="NCBI Taxonomy" id="217495"/>
    <lineage>
        <taxon>Bacteria</taxon>
        <taxon>Bacillati</taxon>
        <taxon>Bacillota</taxon>
        <taxon>Bacilli</taxon>
        <taxon>Bacillales</taxon>
        <taxon>Bacillaceae</taxon>
        <taxon>Lederbergia</taxon>
    </lineage>
</organism>
<dbReference type="Pfam" id="PF01844">
    <property type="entry name" value="HNH"/>
    <property type="match status" value="1"/>
</dbReference>
<dbReference type="CDD" id="cd00085">
    <property type="entry name" value="HNHc"/>
    <property type="match status" value="1"/>
</dbReference>
<dbReference type="PANTHER" id="PTHR33877">
    <property type="entry name" value="SLL1193 PROTEIN"/>
    <property type="match status" value="1"/>
</dbReference>
<dbReference type="Proteomes" id="UP000679950">
    <property type="component" value="Unassembled WGS sequence"/>
</dbReference>